<reference evidence="2" key="1">
    <citation type="journal article" date="2023" name="Mol. Phylogenet. Evol.">
        <title>Genome-scale phylogeny and comparative genomics of the fungal order Sordariales.</title>
        <authorList>
            <person name="Hensen N."/>
            <person name="Bonometti L."/>
            <person name="Westerberg I."/>
            <person name="Brannstrom I.O."/>
            <person name="Guillou S."/>
            <person name="Cros-Aarteil S."/>
            <person name="Calhoun S."/>
            <person name="Haridas S."/>
            <person name="Kuo A."/>
            <person name="Mondo S."/>
            <person name="Pangilinan J."/>
            <person name="Riley R."/>
            <person name="LaButti K."/>
            <person name="Andreopoulos B."/>
            <person name="Lipzen A."/>
            <person name="Chen C."/>
            <person name="Yan M."/>
            <person name="Daum C."/>
            <person name="Ng V."/>
            <person name="Clum A."/>
            <person name="Steindorff A."/>
            <person name="Ohm R.A."/>
            <person name="Martin F."/>
            <person name="Silar P."/>
            <person name="Natvig D.O."/>
            <person name="Lalanne C."/>
            <person name="Gautier V."/>
            <person name="Ament-Velasquez S.L."/>
            <person name="Kruys A."/>
            <person name="Hutchinson M.I."/>
            <person name="Powell A.J."/>
            <person name="Barry K."/>
            <person name="Miller A.N."/>
            <person name="Grigoriev I.V."/>
            <person name="Debuchy R."/>
            <person name="Gladieux P."/>
            <person name="Hiltunen Thoren M."/>
            <person name="Johannesson H."/>
        </authorList>
    </citation>
    <scope>NUCLEOTIDE SEQUENCE</scope>
    <source>
        <strain evidence="2">CBS 168.71</strain>
    </source>
</reference>
<evidence type="ECO:0000313" key="2">
    <source>
        <dbReference type="EMBL" id="KAK3291898.1"/>
    </source>
</evidence>
<reference evidence="2" key="2">
    <citation type="submission" date="2023-06" db="EMBL/GenBank/DDBJ databases">
        <authorList>
            <consortium name="Lawrence Berkeley National Laboratory"/>
            <person name="Haridas S."/>
            <person name="Hensen N."/>
            <person name="Bonometti L."/>
            <person name="Westerberg I."/>
            <person name="Brannstrom I.O."/>
            <person name="Guillou S."/>
            <person name="Cros-Aarteil S."/>
            <person name="Calhoun S."/>
            <person name="Kuo A."/>
            <person name="Mondo S."/>
            <person name="Pangilinan J."/>
            <person name="Riley R."/>
            <person name="Labutti K."/>
            <person name="Andreopoulos B."/>
            <person name="Lipzen A."/>
            <person name="Chen C."/>
            <person name="Yanf M."/>
            <person name="Daum C."/>
            <person name="Ng V."/>
            <person name="Clum A."/>
            <person name="Steindorff A."/>
            <person name="Ohm R."/>
            <person name="Martin F."/>
            <person name="Silar P."/>
            <person name="Natvig D."/>
            <person name="Lalanne C."/>
            <person name="Gautier V."/>
            <person name="Ament-Velasquez S.L."/>
            <person name="Kruys A."/>
            <person name="Hutchinson M.I."/>
            <person name="Powell A.J."/>
            <person name="Barry K."/>
            <person name="Miller A.N."/>
            <person name="Grigoriev I.V."/>
            <person name="Debuchy R."/>
            <person name="Gladieux P."/>
            <person name="Thoren M.H."/>
            <person name="Johannesson H."/>
        </authorList>
    </citation>
    <scope>NUCLEOTIDE SEQUENCE</scope>
    <source>
        <strain evidence="2">CBS 168.71</strain>
    </source>
</reference>
<evidence type="ECO:0000313" key="3">
    <source>
        <dbReference type="Proteomes" id="UP001278766"/>
    </source>
</evidence>
<dbReference type="Pfam" id="PF07992">
    <property type="entry name" value="Pyr_redox_2"/>
    <property type="match status" value="1"/>
</dbReference>
<dbReference type="SUPFAM" id="SSF51905">
    <property type="entry name" value="FAD/NAD(P)-binding domain"/>
    <property type="match status" value="1"/>
</dbReference>
<dbReference type="InterPro" id="IPR036188">
    <property type="entry name" value="FAD/NAD-bd_sf"/>
</dbReference>
<feature type="domain" description="FAD/NAD(P)-binding" evidence="1">
    <location>
        <begin position="14"/>
        <end position="343"/>
    </location>
</feature>
<accession>A0AAE0H8G2</accession>
<sequence length="458" mass="50030">MGSLPGLEITQPFKVLVAGGSYGGLSAALNLQDLCLGLAPRCAPKPAEGQEVEAVEASPFAVDITVVDERDGYYHLIGSPLALASEAHAEKFWVKYDDIPGLRSPNLRVLHGSVKSVDPERKVATYLAHGSTEEPEQLQYDYFVAASGLRRVWPVVPQSLRRKQYLFEAGDHIRAATAARHGVVVVGGGAVGIEMAAELKVMQPQLNVTLVHSRDKLLSSEPLPAEVGERSLELLREANVTVLMSHRLDRTEEIKDDTGKDCLKLHFTNGHTLLADQVSLAVSRSVPSTTYLPDNVLDEERYVKIQSSLAFPADTPNSPSHFAIGDLVKWSGIKRCGGAMHMGYFAANNIHQHMQRQTLEKEPKLLTLDEIPPMIGLAVGKKAVAYWPEGGVTSGDDVMKTFFGDDLGFENLTPPQPCFQTTPHHRTRYIHTQPPYNFGTNPTPVPPITFSFSSSGHS</sequence>
<dbReference type="PANTHER" id="PTHR43735:SF24">
    <property type="entry name" value="NUCLEOTIDE-DISULPHIDE OXIDOREDUCTASE AMID-LIKE, PUTATIVE (AFU_ORTHOLOGUE AFUA_1G17180)-RELATED"/>
    <property type="match status" value="1"/>
</dbReference>
<gene>
    <name evidence="2" type="ORF">B0H64DRAFT_420129</name>
</gene>
<dbReference type="PRINTS" id="PR00368">
    <property type="entry name" value="FADPNR"/>
</dbReference>
<dbReference type="Gene3D" id="3.50.50.60">
    <property type="entry name" value="FAD/NAD(P)-binding domain"/>
    <property type="match status" value="1"/>
</dbReference>
<protein>
    <recommendedName>
        <fullName evidence="1">FAD/NAD(P)-binding domain-containing protein</fullName>
    </recommendedName>
</protein>
<evidence type="ECO:0000259" key="1">
    <source>
        <dbReference type="Pfam" id="PF07992"/>
    </source>
</evidence>
<dbReference type="PRINTS" id="PR00411">
    <property type="entry name" value="PNDRDTASEI"/>
</dbReference>
<dbReference type="InterPro" id="IPR023753">
    <property type="entry name" value="FAD/NAD-binding_dom"/>
</dbReference>
<dbReference type="EMBL" id="JAUEPN010000008">
    <property type="protein sequence ID" value="KAK3291898.1"/>
    <property type="molecule type" value="Genomic_DNA"/>
</dbReference>
<organism evidence="2 3">
    <name type="scientific">Chaetomium fimeti</name>
    <dbReference type="NCBI Taxonomy" id="1854472"/>
    <lineage>
        <taxon>Eukaryota</taxon>
        <taxon>Fungi</taxon>
        <taxon>Dikarya</taxon>
        <taxon>Ascomycota</taxon>
        <taxon>Pezizomycotina</taxon>
        <taxon>Sordariomycetes</taxon>
        <taxon>Sordariomycetidae</taxon>
        <taxon>Sordariales</taxon>
        <taxon>Chaetomiaceae</taxon>
        <taxon>Chaetomium</taxon>
    </lineage>
</organism>
<dbReference type="AlphaFoldDB" id="A0AAE0H8G2"/>
<dbReference type="PANTHER" id="PTHR43735">
    <property type="entry name" value="APOPTOSIS-INDUCING FACTOR 1"/>
    <property type="match status" value="1"/>
</dbReference>
<dbReference type="RefSeq" id="XP_062655412.1">
    <property type="nucleotide sequence ID" value="XM_062805434.1"/>
</dbReference>
<comment type="caution">
    <text evidence="2">The sequence shown here is derived from an EMBL/GenBank/DDBJ whole genome shotgun (WGS) entry which is preliminary data.</text>
</comment>
<keyword evidence="3" id="KW-1185">Reference proteome</keyword>
<dbReference type="Gene3D" id="3.50.50.100">
    <property type="match status" value="1"/>
</dbReference>
<name>A0AAE0H8G2_9PEZI</name>
<dbReference type="GO" id="GO:0005737">
    <property type="term" value="C:cytoplasm"/>
    <property type="evidence" value="ECO:0007669"/>
    <property type="project" value="TreeGrafter"/>
</dbReference>
<dbReference type="GO" id="GO:0004174">
    <property type="term" value="F:electron-transferring-flavoprotein dehydrogenase activity"/>
    <property type="evidence" value="ECO:0007669"/>
    <property type="project" value="TreeGrafter"/>
</dbReference>
<dbReference type="Proteomes" id="UP001278766">
    <property type="component" value="Unassembled WGS sequence"/>
</dbReference>
<proteinExistence type="predicted"/>
<dbReference type="GeneID" id="87842382"/>
<dbReference type="GO" id="GO:0050660">
    <property type="term" value="F:flavin adenine dinucleotide binding"/>
    <property type="evidence" value="ECO:0007669"/>
    <property type="project" value="TreeGrafter"/>
</dbReference>